<sequence>MSCEVLESWKQRIFEHQQSEGADQPRQGSLFELAPNLCDSNNIDPFALELHNLSFCEKPDGGDRTCLYFVIDNELPLLLYVGETDRTPKQRWMSHDCHKYIGNYIELHRRYSLDVSVAIAFWYGAPSNRKHRLQLESELIYKWRSPFNKQCWQWWGQPFGK</sequence>
<dbReference type="PROSITE" id="PS50164">
    <property type="entry name" value="GIY_YIG"/>
    <property type="match status" value="1"/>
</dbReference>
<evidence type="ECO:0000313" key="3">
    <source>
        <dbReference type="Proteomes" id="UP000702425"/>
    </source>
</evidence>
<dbReference type="InterPro" id="IPR000305">
    <property type="entry name" value="GIY-YIG_endonuc"/>
</dbReference>
<evidence type="ECO:0000259" key="1">
    <source>
        <dbReference type="PROSITE" id="PS50164"/>
    </source>
</evidence>
<proteinExistence type="predicted"/>
<comment type="caution">
    <text evidence="2">The sequence shown here is derived from an EMBL/GenBank/DDBJ whole genome shotgun (WGS) entry which is preliminary data.</text>
</comment>
<protein>
    <recommendedName>
        <fullName evidence="1">GIY-YIG domain-containing protein</fullName>
    </recommendedName>
</protein>
<dbReference type="Pfam" id="PF01541">
    <property type="entry name" value="GIY-YIG"/>
    <property type="match status" value="1"/>
</dbReference>
<reference evidence="2 3" key="1">
    <citation type="journal article" date="2020" name="Sci. Rep.">
        <title>A novel cyanobacterial geosmin producer, revising GeoA distribution and dispersion patterns in Bacteria.</title>
        <authorList>
            <person name="Churro C."/>
            <person name="Semedo-Aguiar A.P."/>
            <person name="Silva A.D."/>
            <person name="Pereira-Leal J.B."/>
            <person name="Leite R.B."/>
        </authorList>
    </citation>
    <scope>NUCLEOTIDE SEQUENCE [LARGE SCALE GENOMIC DNA]</scope>
    <source>
        <strain evidence="2 3">IPMA8</strain>
    </source>
</reference>
<feature type="domain" description="GIY-YIG" evidence="1">
    <location>
        <begin position="63"/>
        <end position="149"/>
    </location>
</feature>
<dbReference type="EMBL" id="SRRZ01000121">
    <property type="protein sequence ID" value="NQE37280.1"/>
    <property type="molecule type" value="Genomic_DNA"/>
</dbReference>
<accession>A0ABX2D6N8</accession>
<name>A0ABX2D6N8_9CYAN</name>
<evidence type="ECO:0000313" key="2">
    <source>
        <dbReference type="EMBL" id="NQE37280.1"/>
    </source>
</evidence>
<gene>
    <name evidence="2" type="ORF">E5S67_05049</name>
</gene>
<keyword evidence="3" id="KW-1185">Reference proteome</keyword>
<dbReference type="Proteomes" id="UP000702425">
    <property type="component" value="Unassembled WGS sequence"/>
</dbReference>
<organism evidence="2 3">
    <name type="scientific">Microcoleus asticus IPMA8</name>
    <dbReference type="NCBI Taxonomy" id="2563858"/>
    <lineage>
        <taxon>Bacteria</taxon>
        <taxon>Bacillati</taxon>
        <taxon>Cyanobacteriota</taxon>
        <taxon>Cyanophyceae</taxon>
        <taxon>Oscillatoriophycideae</taxon>
        <taxon>Oscillatoriales</taxon>
        <taxon>Microcoleaceae</taxon>
        <taxon>Microcoleus</taxon>
        <taxon>Microcoleus asticus</taxon>
    </lineage>
</organism>